<accession>A0ABP5FA24</accession>
<comment type="caution">
    <text evidence="1">The sequence shown here is derived from an EMBL/GenBank/DDBJ whole genome shotgun (WGS) entry which is preliminary data.</text>
</comment>
<reference evidence="2" key="1">
    <citation type="journal article" date="2019" name="Int. J. Syst. Evol. Microbiol.">
        <title>The Global Catalogue of Microorganisms (GCM) 10K type strain sequencing project: providing services to taxonomists for standard genome sequencing and annotation.</title>
        <authorList>
            <consortium name="The Broad Institute Genomics Platform"/>
            <consortium name="The Broad Institute Genome Sequencing Center for Infectious Disease"/>
            <person name="Wu L."/>
            <person name="Ma J."/>
        </authorList>
    </citation>
    <scope>NUCLEOTIDE SEQUENCE [LARGE SCALE GENOMIC DNA]</scope>
    <source>
        <strain evidence="2">JCM 16014</strain>
    </source>
</reference>
<dbReference type="EMBL" id="BAAAQN010000005">
    <property type="protein sequence ID" value="GAA2018308.1"/>
    <property type="molecule type" value="Genomic_DNA"/>
</dbReference>
<keyword evidence="2" id="KW-1185">Reference proteome</keyword>
<dbReference type="RefSeq" id="WP_344664583.1">
    <property type="nucleotide sequence ID" value="NZ_BAAAQN010000005.1"/>
</dbReference>
<organism evidence="1 2">
    <name type="scientific">Catenulispora yoronensis</name>
    <dbReference type="NCBI Taxonomy" id="450799"/>
    <lineage>
        <taxon>Bacteria</taxon>
        <taxon>Bacillati</taxon>
        <taxon>Actinomycetota</taxon>
        <taxon>Actinomycetes</taxon>
        <taxon>Catenulisporales</taxon>
        <taxon>Catenulisporaceae</taxon>
        <taxon>Catenulispora</taxon>
    </lineage>
</organism>
<evidence type="ECO:0000313" key="2">
    <source>
        <dbReference type="Proteomes" id="UP001500751"/>
    </source>
</evidence>
<evidence type="ECO:0000313" key="1">
    <source>
        <dbReference type="EMBL" id="GAA2018308.1"/>
    </source>
</evidence>
<gene>
    <name evidence="1" type="ORF">GCM10009839_13100</name>
</gene>
<name>A0ABP5FA24_9ACTN</name>
<dbReference type="Proteomes" id="UP001500751">
    <property type="component" value="Unassembled WGS sequence"/>
</dbReference>
<sequence length="131" mass="13768">MERFVANPPCDGTATSFTTGRGCQILPLCPWPVASAAGADINGSAMAIAVAAAVHVAMARTRLTRRAESVDAIERQVFMRPPKIAHLTNADTPCGGSSGTVFEPWDDVDGPTSVVLSFDYDSMTSHSKIAT</sequence>
<protein>
    <submittedName>
        <fullName evidence="1">Uncharacterized protein</fullName>
    </submittedName>
</protein>
<proteinExistence type="predicted"/>